<reference evidence="2 3" key="1">
    <citation type="journal article" date="2012" name="J. Bacteriol.">
        <title>Complete genome sequence of the B12-producing Shimwellia blattae strain DSM 4481, isolated from a cockroach.</title>
        <authorList>
            <person name="Brzuszkiewicz E."/>
            <person name="Waschkowitz T."/>
            <person name="Wiezer A."/>
            <person name="Daniel R."/>
        </authorList>
    </citation>
    <scope>NUCLEOTIDE SEQUENCE [LARGE SCALE GENOMIC DNA]</scope>
    <source>
        <strain evidence="3">ATCC 29907 / DSM 4481 / JCM 1650 / NBRC 105725 / CDC 9005-74</strain>
    </source>
</reference>
<dbReference type="Proteomes" id="UP000001955">
    <property type="component" value="Chromosome"/>
</dbReference>
<accession>I2B985</accession>
<keyword evidence="1" id="KW-0472">Membrane</keyword>
<feature type="transmembrane region" description="Helical" evidence="1">
    <location>
        <begin position="42"/>
        <end position="62"/>
    </location>
</feature>
<feature type="transmembrane region" description="Helical" evidence="1">
    <location>
        <begin position="12"/>
        <end position="36"/>
    </location>
</feature>
<dbReference type="OrthoDB" id="6614858at2"/>
<dbReference type="eggNOG" id="ENOG503328Y">
    <property type="taxonomic scope" value="Bacteria"/>
</dbReference>
<dbReference type="AlphaFoldDB" id="I2B985"/>
<evidence type="ECO:0000313" key="3">
    <source>
        <dbReference type="Proteomes" id="UP000001955"/>
    </source>
</evidence>
<dbReference type="HOGENOM" id="CLU_2897042_0_0_6"/>
<name>I2B985_SHIBC</name>
<organism evidence="2 3">
    <name type="scientific">Shimwellia blattae (strain ATCC 29907 / DSM 4481 / JCM 1650 / NBRC 105725 / CDC 9005-74)</name>
    <name type="common">Escherichia blattae</name>
    <dbReference type="NCBI Taxonomy" id="630626"/>
    <lineage>
        <taxon>Bacteria</taxon>
        <taxon>Pseudomonadati</taxon>
        <taxon>Pseudomonadota</taxon>
        <taxon>Gammaproteobacteria</taxon>
        <taxon>Enterobacterales</taxon>
        <taxon>Enterobacteriaceae</taxon>
        <taxon>Shimwellia</taxon>
    </lineage>
</organism>
<evidence type="ECO:0000256" key="1">
    <source>
        <dbReference type="SAM" id="Phobius"/>
    </source>
</evidence>
<dbReference type="KEGG" id="ebt:EBL_c19980"/>
<proteinExistence type="predicted"/>
<protein>
    <submittedName>
        <fullName evidence="2">Uncharacterized protein</fullName>
    </submittedName>
</protein>
<sequence>MMNLIKRFFRRVLMSLVSYYGPAVLTIIFALVQGLLFPDSPIWLIPLFFVFIMVALSIYEIIKFKR</sequence>
<dbReference type="EMBL" id="CP001560">
    <property type="protein sequence ID" value="AFJ47089.1"/>
    <property type="molecule type" value="Genomic_DNA"/>
</dbReference>
<keyword evidence="1" id="KW-1133">Transmembrane helix</keyword>
<keyword evidence="3" id="KW-1185">Reference proteome</keyword>
<evidence type="ECO:0000313" key="2">
    <source>
        <dbReference type="EMBL" id="AFJ47089.1"/>
    </source>
</evidence>
<keyword evidence="1" id="KW-0812">Transmembrane</keyword>
<gene>
    <name evidence="2" type="ordered locus">EBL_c19980</name>
</gene>